<evidence type="ECO:0000313" key="3">
    <source>
        <dbReference type="EMBL" id="EGS20320.1"/>
    </source>
</evidence>
<feature type="transmembrane region" description="Helical" evidence="2">
    <location>
        <begin position="399"/>
        <end position="423"/>
    </location>
</feature>
<dbReference type="HOGENOM" id="CLU_460030_0_0_1"/>
<protein>
    <submittedName>
        <fullName evidence="3">Uncharacterized protein</fullName>
    </submittedName>
</protein>
<accession>G0S3J3</accession>
<feature type="compositionally biased region" description="Pro residues" evidence="1">
    <location>
        <begin position="535"/>
        <end position="544"/>
    </location>
</feature>
<dbReference type="eggNOG" id="ENOG502T0XV">
    <property type="taxonomic scope" value="Eukaryota"/>
</dbReference>
<evidence type="ECO:0000313" key="4">
    <source>
        <dbReference type="Proteomes" id="UP000008066"/>
    </source>
</evidence>
<keyword evidence="4" id="KW-1185">Reference proteome</keyword>
<gene>
    <name evidence="3" type="ORF">CTHT_0021460</name>
</gene>
<dbReference type="OrthoDB" id="4584806at2759"/>
<dbReference type="RefSeq" id="XP_006692616.1">
    <property type="nucleotide sequence ID" value="XM_006692553.1"/>
</dbReference>
<feature type="compositionally biased region" description="Low complexity" evidence="1">
    <location>
        <begin position="516"/>
        <end position="534"/>
    </location>
</feature>
<reference evidence="3 4" key="1">
    <citation type="journal article" date="2011" name="Cell">
        <title>Insight into structure and assembly of the nuclear pore complex by utilizing the genome of a eukaryotic thermophile.</title>
        <authorList>
            <person name="Amlacher S."/>
            <person name="Sarges P."/>
            <person name="Flemming D."/>
            <person name="van Noort V."/>
            <person name="Kunze R."/>
            <person name="Devos D.P."/>
            <person name="Arumugam M."/>
            <person name="Bork P."/>
            <person name="Hurt E."/>
        </authorList>
    </citation>
    <scope>NUCLEOTIDE SEQUENCE [LARGE SCALE GENOMIC DNA]</scope>
    <source>
        <strain evidence="4">DSM 1495 / CBS 144.50 / IMI 039719</strain>
    </source>
</reference>
<dbReference type="KEGG" id="cthr:CTHT_0021460"/>
<feature type="region of interest" description="Disordered" evidence="1">
    <location>
        <begin position="510"/>
        <end position="562"/>
    </location>
</feature>
<keyword evidence="2" id="KW-0812">Transmembrane</keyword>
<keyword evidence="2" id="KW-1133">Transmembrane helix</keyword>
<keyword evidence="2" id="KW-0472">Membrane</keyword>
<dbReference type="EMBL" id="GL988041">
    <property type="protein sequence ID" value="EGS20320.1"/>
    <property type="molecule type" value="Genomic_DNA"/>
</dbReference>
<dbReference type="STRING" id="759272.G0S3J3"/>
<dbReference type="Proteomes" id="UP000008066">
    <property type="component" value="Unassembled WGS sequence"/>
</dbReference>
<organism evidence="4">
    <name type="scientific">Chaetomium thermophilum (strain DSM 1495 / CBS 144.50 / IMI 039719)</name>
    <name type="common">Thermochaetoides thermophila</name>
    <dbReference type="NCBI Taxonomy" id="759272"/>
    <lineage>
        <taxon>Eukaryota</taxon>
        <taxon>Fungi</taxon>
        <taxon>Dikarya</taxon>
        <taxon>Ascomycota</taxon>
        <taxon>Pezizomycotina</taxon>
        <taxon>Sordariomycetes</taxon>
        <taxon>Sordariomycetidae</taxon>
        <taxon>Sordariales</taxon>
        <taxon>Chaetomiaceae</taxon>
        <taxon>Thermochaetoides</taxon>
    </lineage>
</organism>
<evidence type="ECO:0000256" key="1">
    <source>
        <dbReference type="SAM" id="MobiDB-lite"/>
    </source>
</evidence>
<proteinExistence type="predicted"/>
<name>G0S3J3_CHATD</name>
<dbReference type="GeneID" id="18256184"/>
<dbReference type="AlphaFoldDB" id="G0S3J3"/>
<sequence length="593" mass="65270">MTATNLRTPFYPLQTQYHRQTHRIRDTGRQRDSTVALTIAPHKSDERNIIQRRFQFQLQLRGIHDDHFQRAQVFGEIFKTPPNEQLLIELQSFDAFQTCSTKGDYGKCLSTASPNSCGCEHGIKYLDCVEDALEKSKCHFFVGITDWSAWERTWVQEACSTPPSSVMTELKQPTTVEVSYATVPMVTLTSTPTSLLDLITLPPHIITATPTLTSLGAPLLFDSAGDANPCATPRYTLLHAGDIVFYAAFVGCGADKPECCPWEVATTTTELPLGSTEGGGAPAGDRFKVIVQGGPGQLPLPKDLAKEGKLERCPGDYYTVRGEGICCPNGYFKFTRTIASQTACFSSLKDAATPPPVTSGLAANPTDTLLPTSAILNLAWAMAFNTTQDNDDPPVSTGAAVGIGIAAALVLFSFVGLLLFWFLRRRRHQRLARGEIPPTREKEANRLTGATIHSNMQFRPYSEGPPRLEIRSVSRGMPTITVSPYDDQMQAHRDHDIYPYRDHVTEGMTYTRGYHAPPTASVSTPSSPPSHYSAPSPPISPPPQDIGIGTVPGAEQKGSYWTETEENMGSYWARKRDYQIHDQTLPPRRTSSR</sequence>
<evidence type="ECO:0000256" key="2">
    <source>
        <dbReference type="SAM" id="Phobius"/>
    </source>
</evidence>